<dbReference type="GO" id="GO:0055085">
    <property type="term" value="P:transmembrane transport"/>
    <property type="evidence" value="ECO:0007669"/>
    <property type="project" value="InterPro"/>
</dbReference>
<dbReference type="SUPFAM" id="SSF161098">
    <property type="entry name" value="MetI-like"/>
    <property type="match status" value="1"/>
</dbReference>
<evidence type="ECO:0000256" key="3">
    <source>
        <dbReference type="ARBA" id="ARBA00022475"/>
    </source>
</evidence>
<feature type="transmembrane region" description="Helical" evidence="7">
    <location>
        <begin position="74"/>
        <end position="92"/>
    </location>
</feature>
<dbReference type="GO" id="GO:0005886">
    <property type="term" value="C:plasma membrane"/>
    <property type="evidence" value="ECO:0007669"/>
    <property type="project" value="UniProtKB-SubCell"/>
</dbReference>
<dbReference type="OrthoDB" id="9777304at2"/>
<reference evidence="10" key="2">
    <citation type="submission" date="2012-01" db="EMBL/GenBank/DDBJ databases">
        <title>Complete sequence of chromosome of Marinitoga piezophila KA3.</title>
        <authorList>
            <person name="Lucas S."/>
            <person name="Han J."/>
            <person name="Lapidus A."/>
            <person name="Cheng J.-F."/>
            <person name="Goodwin L."/>
            <person name="Pitluck S."/>
            <person name="Peters L."/>
            <person name="Mikhailova N."/>
            <person name="Teshima H."/>
            <person name="Detter J.C."/>
            <person name="Han C."/>
            <person name="Tapia R."/>
            <person name="Land M."/>
            <person name="Hauser L."/>
            <person name="Kyrpides N."/>
            <person name="Ivanova N."/>
            <person name="Pagani I."/>
            <person name="Jebbar M."/>
            <person name="Vannier P."/>
            <person name="Oger P."/>
            <person name="Cario A."/>
            <person name="Bartlett D."/>
            <person name="Noll K.M."/>
            <person name="Woyke T."/>
        </authorList>
    </citation>
    <scope>NUCLEOTIDE SEQUENCE [LARGE SCALE GENOMIC DNA]</scope>
    <source>
        <strain evidence="10">DSM 14283 / JCM 11233 / KA3</strain>
    </source>
</reference>
<evidence type="ECO:0000256" key="2">
    <source>
        <dbReference type="ARBA" id="ARBA00022448"/>
    </source>
</evidence>
<sequence>MKRHSKRFIILMLLPTITLISFIILYPTISGVLLSFKNYSLFNFGNIQWVGFENYREIFSDFFYMDIVINTIKWIFFSVFFQLIFGFILALLMKEPFKGRGIYAGLVFYPWAISGFAIGLIWSWLLNGQFGVINDILIRTGILEEGLNFLSDPSLAMFSVILVNVWYGIPFFAIMLLAALQSIPQSLYEAAEIDGAGYFSKLFHITIPYIKPTIVNTVLLRIIWVMNFPDIIYGMTRGGPAGSTEILSVKMINVVFYESNYSKAAAHGVIIVLVLFIYTMMYLKLTSKKEFSL</sequence>
<dbReference type="AlphaFoldDB" id="H2J6V3"/>
<dbReference type="Pfam" id="PF00528">
    <property type="entry name" value="BPD_transp_1"/>
    <property type="match status" value="1"/>
</dbReference>
<feature type="transmembrane region" description="Helical" evidence="7">
    <location>
        <begin position="264"/>
        <end position="283"/>
    </location>
</feature>
<accession>H2J6V3</accession>
<keyword evidence="5 7" id="KW-1133">Transmembrane helix</keyword>
<keyword evidence="4 7" id="KW-0812">Transmembrane</keyword>
<evidence type="ECO:0000256" key="1">
    <source>
        <dbReference type="ARBA" id="ARBA00004651"/>
    </source>
</evidence>
<dbReference type="Gene3D" id="1.10.3720.10">
    <property type="entry name" value="MetI-like"/>
    <property type="match status" value="1"/>
</dbReference>
<evidence type="ECO:0000313" key="10">
    <source>
        <dbReference type="Proteomes" id="UP000007161"/>
    </source>
</evidence>
<evidence type="ECO:0000259" key="8">
    <source>
        <dbReference type="PROSITE" id="PS50928"/>
    </source>
</evidence>
<feature type="domain" description="ABC transmembrane type-1" evidence="8">
    <location>
        <begin position="68"/>
        <end position="282"/>
    </location>
</feature>
<dbReference type="EMBL" id="CP003257">
    <property type="protein sequence ID" value="AEX85218.1"/>
    <property type="molecule type" value="Genomic_DNA"/>
</dbReference>
<keyword evidence="3" id="KW-1003">Cell membrane</keyword>
<dbReference type="eggNOG" id="COG1175">
    <property type="taxonomic scope" value="Bacteria"/>
</dbReference>
<dbReference type="PANTHER" id="PTHR43005">
    <property type="entry name" value="BLR7065 PROTEIN"/>
    <property type="match status" value="1"/>
</dbReference>
<evidence type="ECO:0000313" key="9">
    <source>
        <dbReference type="EMBL" id="AEX85218.1"/>
    </source>
</evidence>
<feature type="transmembrane region" description="Helical" evidence="7">
    <location>
        <begin position="209"/>
        <end position="226"/>
    </location>
</feature>
<dbReference type="InterPro" id="IPR035906">
    <property type="entry name" value="MetI-like_sf"/>
</dbReference>
<evidence type="ECO:0000256" key="5">
    <source>
        <dbReference type="ARBA" id="ARBA00022989"/>
    </source>
</evidence>
<dbReference type="InterPro" id="IPR000515">
    <property type="entry name" value="MetI-like"/>
</dbReference>
<organism evidence="9 10">
    <name type="scientific">Marinitoga piezophila (strain DSM 14283 / JCM 11233 / KA3)</name>
    <dbReference type="NCBI Taxonomy" id="443254"/>
    <lineage>
        <taxon>Bacteria</taxon>
        <taxon>Thermotogati</taxon>
        <taxon>Thermotogota</taxon>
        <taxon>Thermotogae</taxon>
        <taxon>Petrotogales</taxon>
        <taxon>Petrotogaceae</taxon>
        <taxon>Marinitoga</taxon>
    </lineage>
</organism>
<dbReference type="Proteomes" id="UP000007161">
    <property type="component" value="Chromosome"/>
</dbReference>
<dbReference type="CDD" id="cd06261">
    <property type="entry name" value="TM_PBP2"/>
    <property type="match status" value="1"/>
</dbReference>
<keyword evidence="10" id="KW-1185">Reference proteome</keyword>
<keyword evidence="2 7" id="KW-0813">Transport</keyword>
<feature type="transmembrane region" description="Helical" evidence="7">
    <location>
        <begin position="104"/>
        <end position="125"/>
    </location>
</feature>
<dbReference type="RefSeq" id="WP_014296290.1">
    <property type="nucleotide sequence ID" value="NC_016751.1"/>
</dbReference>
<dbReference type="PROSITE" id="PS50928">
    <property type="entry name" value="ABC_TM1"/>
    <property type="match status" value="1"/>
</dbReference>
<proteinExistence type="inferred from homology"/>
<gene>
    <name evidence="9" type="ordered locus">Marpi_0791</name>
</gene>
<keyword evidence="9" id="KW-0762">Sugar transport</keyword>
<protein>
    <submittedName>
        <fullName evidence="9">Permease component of ABC-type sugar transporter</fullName>
    </submittedName>
</protein>
<feature type="transmembrane region" description="Helical" evidence="7">
    <location>
        <begin position="12"/>
        <end position="36"/>
    </location>
</feature>
<keyword evidence="6 7" id="KW-0472">Membrane</keyword>
<dbReference type="HOGENOM" id="CLU_016047_0_3_0"/>
<reference evidence="9 10" key="1">
    <citation type="journal article" date="2012" name="J. Bacteriol.">
        <title>Complete Genome Sequence of the Thermophilic, Piezophilic, Heterotrophic Bacterium Marinitoga piezophila KA3.</title>
        <authorList>
            <person name="Lucas S."/>
            <person name="Han J."/>
            <person name="Lapidus A."/>
            <person name="Cheng J.F."/>
            <person name="Goodwin L.A."/>
            <person name="Pitluck S."/>
            <person name="Peters L."/>
            <person name="Mikhailova N."/>
            <person name="Teshima H."/>
            <person name="Detter J.C."/>
            <person name="Han C."/>
            <person name="Tapia R."/>
            <person name="Land M."/>
            <person name="Hauser L."/>
            <person name="Kyrpides N.C."/>
            <person name="Ivanova N."/>
            <person name="Pagani I."/>
            <person name="Vannier P."/>
            <person name="Oger P."/>
            <person name="Bartlett D.H."/>
            <person name="Noll K.M."/>
            <person name="Woyke T."/>
            <person name="Jebbar M."/>
        </authorList>
    </citation>
    <scope>NUCLEOTIDE SEQUENCE [LARGE SCALE GENOMIC DNA]</scope>
    <source>
        <strain evidence="10">DSM 14283 / JCM 11233 / KA3</strain>
    </source>
</reference>
<feature type="transmembrane region" description="Helical" evidence="7">
    <location>
        <begin position="155"/>
        <end position="180"/>
    </location>
</feature>
<name>H2J6V3_MARPK</name>
<evidence type="ECO:0000256" key="7">
    <source>
        <dbReference type="RuleBase" id="RU363032"/>
    </source>
</evidence>
<dbReference type="STRING" id="443254.Marpi_0791"/>
<evidence type="ECO:0000256" key="4">
    <source>
        <dbReference type="ARBA" id="ARBA00022692"/>
    </source>
</evidence>
<dbReference type="KEGG" id="mpz:Marpi_0791"/>
<comment type="subcellular location">
    <subcellularLocation>
        <location evidence="1 7">Cell membrane</location>
        <topology evidence="1 7">Multi-pass membrane protein</topology>
    </subcellularLocation>
</comment>
<comment type="similarity">
    <text evidence="7">Belongs to the binding-protein-dependent transport system permease family.</text>
</comment>
<evidence type="ECO:0000256" key="6">
    <source>
        <dbReference type="ARBA" id="ARBA00023136"/>
    </source>
</evidence>
<dbReference type="PANTHER" id="PTHR43005:SF1">
    <property type="entry name" value="SPERMIDINE_PUTRESCINE TRANSPORT SYSTEM PERMEASE PROTEIN"/>
    <property type="match status" value="1"/>
</dbReference>